<sequence>MPEASRTTAKSSKSLTHPPAPPPSRTEFAISLTAQTSANRPQKPVTQSVTTTKPPFDVPTSTSVNFPIFSRQVTHPATWVEAQEKKKLPKGRAMKRLKYTRRFVNVTMTGGKRKMNPNPGN</sequence>
<keyword evidence="2" id="KW-0687">Ribonucleoprotein</keyword>
<dbReference type="EMBL" id="JBFTWV010000030">
    <property type="protein sequence ID" value="KAL2795959.1"/>
    <property type="molecule type" value="Genomic_DNA"/>
</dbReference>
<keyword evidence="5" id="KW-1185">Reference proteome</keyword>
<keyword evidence="1" id="KW-0689">Ribosomal protein</keyword>
<accession>A0ABR4GBC3</accession>
<evidence type="ECO:0000256" key="3">
    <source>
        <dbReference type="SAM" id="MobiDB-lite"/>
    </source>
</evidence>
<reference evidence="4 5" key="1">
    <citation type="submission" date="2024-07" db="EMBL/GenBank/DDBJ databases">
        <title>Section-level genome sequencing and comparative genomics of Aspergillus sections Usti and Cavernicolus.</title>
        <authorList>
            <consortium name="Lawrence Berkeley National Laboratory"/>
            <person name="Nybo J.L."/>
            <person name="Vesth T.C."/>
            <person name="Theobald S."/>
            <person name="Frisvad J.C."/>
            <person name="Larsen T.O."/>
            <person name="Kjaerboelling I."/>
            <person name="Rothschild-Mancinelli K."/>
            <person name="Lyhne E.K."/>
            <person name="Kogle M.E."/>
            <person name="Barry K."/>
            <person name="Clum A."/>
            <person name="Na H."/>
            <person name="Ledsgaard L."/>
            <person name="Lin J."/>
            <person name="Lipzen A."/>
            <person name="Kuo A."/>
            <person name="Riley R."/>
            <person name="Mondo S."/>
            <person name="Labutti K."/>
            <person name="Haridas S."/>
            <person name="Pangalinan J."/>
            <person name="Salamov A.A."/>
            <person name="Simmons B.A."/>
            <person name="Magnuson J.K."/>
            <person name="Chen J."/>
            <person name="Drula E."/>
            <person name="Henrissat B."/>
            <person name="Wiebenga A."/>
            <person name="Lubbers R.J."/>
            <person name="Gomes A.C."/>
            <person name="Makela M.R."/>
            <person name="Stajich J."/>
            <person name="Grigoriev I.V."/>
            <person name="Mortensen U.H."/>
            <person name="De Vries R.P."/>
            <person name="Baker S.E."/>
            <person name="Andersen M.R."/>
        </authorList>
    </citation>
    <scope>NUCLEOTIDE SEQUENCE [LARGE SCALE GENOMIC DNA]</scope>
    <source>
        <strain evidence="4 5">CBS 209.92</strain>
    </source>
</reference>
<protein>
    <recommendedName>
        <fullName evidence="6">40S ribosomal protein S30</fullName>
    </recommendedName>
</protein>
<dbReference type="InterPro" id="IPR006846">
    <property type="entry name" value="Ribosomal_eS30"/>
</dbReference>
<dbReference type="Proteomes" id="UP001610563">
    <property type="component" value="Unassembled WGS sequence"/>
</dbReference>
<gene>
    <name evidence="4" type="ORF">BJX66DRAFT_336455</name>
</gene>
<name>A0ABR4GBC3_9EURO</name>
<evidence type="ECO:0000256" key="2">
    <source>
        <dbReference type="ARBA" id="ARBA00023274"/>
    </source>
</evidence>
<feature type="compositionally biased region" description="Polar residues" evidence="3">
    <location>
        <begin position="32"/>
        <end position="63"/>
    </location>
</feature>
<comment type="caution">
    <text evidence="4">The sequence shown here is derived from an EMBL/GenBank/DDBJ whole genome shotgun (WGS) entry which is preliminary data.</text>
</comment>
<evidence type="ECO:0000313" key="4">
    <source>
        <dbReference type="EMBL" id="KAL2795959.1"/>
    </source>
</evidence>
<dbReference type="Pfam" id="PF04758">
    <property type="entry name" value="Ribosomal_S30"/>
    <property type="match status" value="1"/>
</dbReference>
<evidence type="ECO:0008006" key="6">
    <source>
        <dbReference type="Google" id="ProtNLM"/>
    </source>
</evidence>
<feature type="compositionally biased region" description="Polar residues" evidence="3">
    <location>
        <begin position="1"/>
        <end position="15"/>
    </location>
</feature>
<evidence type="ECO:0000313" key="5">
    <source>
        <dbReference type="Proteomes" id="UP001610563"/>
    </source>
</evidence>
<organism evidence="4 5">
    <name type="scientific">Aspergillus keveii</name>
    <dbReference type="NCBI Taxonomy" id="714993"/>
    <lineage>
        <taxon>Eukaryota</taxon>
        <taxon>Fungi</taxon>
        <taxon>Dikarya</taxon>
        <taxon>Ascomycota</taxon>
        <taxon>Pezizomycotina</taxon>
        <taxon>Eurotiomycetes</taxon>
        <taxon>Eurotiomycetidae</taxon>
        <taxon>Eurotiales</taxon>
        <taxon>Aspergillaceae</taxon>
        <taxon>Aspergillus</taxon>
        <taxon>Aspergillus subgen. Nidulantes</taxon>
    </lineage>
</organism>
<proteinExistence type="predicted"/>
<feature type="region of interest" description="Disordered" evidence="3">
    <location>
        <begin position="1"/>
        <end position="63"/>
    </location>
</feature>
<evidence type="ECO:0000256" key="1">
    <source>
        <dbReference type="ARBA" id="ARBA00022980"/>
    </source>
</evidence>